<evidence type="ECO:0000256" key="4">
    <source>
        <dbReference type="ARBA" id="ARBA00022801"/>
    </source>
</evidence>
<evidence type="ECO:0000256" key="3">
    <source>
        <dbReference type="ARBA" id="ARBA00022722"/>
    </source>
</evidence>
<dbReference type="SUPFAM" id="SSF53098">
    <property type="entry name" value="Ribonuclease H-like"/>
    <property type="match status" value="1"/>
</dbReference>
<evidence type="ECO:0000256" key="6">
    <source>
        <dbReference type="SAM" id="MobiDB-lite"/>
    </source>
</evidence>
<sequence>MKYLGIDFGSKRVGIAVSDETGRLAFPHSVIPNNDGLVEKILEIVKRENIEEIVVGESRDFKNIPNKIMEKIEEFKAVLEEKTKLKILFEPEFMTSSQAERGIMSRRPDTQSIRGTGSRLKSREKNDMHDASAAAIILQSFLDKKHPVL</sequence>
<dbReference type="GO" id="GO:0000967">
    <property type="term" value="P:rRNA 5'-end processing"/>
    <property type="evidence" value="ECO:0007669"/>
    <property type="project" value="UniProtKB-UniRule"/>
</dbReference>
<evidence type="ECO:0000256" key="2">
    <source>
        <dbReference type="ARBA" id="ARBA00022517"/>
    </source>
</evidence>
<reference evidence="8 9" key="1">
    <citation type="journal article" date="2016" name="Nat. Commun.">
        <title>Thousands of microbial genomes shed light on interconnected biogeochemical processes in an aquifer system.</title>
        <authorList>
            <person name="Anantharaman K."/>
            <person name="Brown C.T."/>
            <person name="Hug L.A."/>
            <person name="Sharon I."/>
            <person name="Castelle C.J."/>
            <person name="Probst A.J."/>
            <person name="Thomas B.C."/>
            <person name="Singh A."/>
            <person name="Wilkins M.J."/>
            <person name="Karaoz U."/>
            <person name="Brodie E.L."/>
            <person name="Williams K.H."/>
            <person name="Hubbard S.S."/>
            <person name="Banfield J.F."/>
        </authorList>
    </citation>
    <scope>NUCLEOTIDE SEQUENCE [LARGE SCALE GENOMIC DNA]</scope>
</reference>
<keyword evidence="1 5" id="KW-0963">Cytoplasm</keyword>
<dbReference type="NCBIfam" id="TIGR00250">
    <property type="entry name" value="RNAse_H_YqgF"/>
    <property type="match status" value="1"/>
</dbReference>
<evidence type="ECO:0000256" key="1">
    <source>
        <dbReference type="ARBA" id="ARBA00022490"/>
    </source>
</evidence>
<dbReference type="InterPro" id="IPR012337">
    <property type="entry name" value="RNaseH-like_sf"/>
</dbReference>
<dbReference type="GO" id="GO:0004518">
    <property type="term" value="F:nuclease activity"/>
    <property type="evidence" value="ECO:0007669"/>
    <property type="project" value="UniProtKB-KW"/>
</dbReference>
<evidence type="ECO:0000259" key="7">
    <source>
        <dbReference type="SMART" id="SM00732"/>
    </source>
</evidence>
<evidence type="ECO:0000313" key="9">
    <source>
        <dbReference type="Proteomes" id="UP000177276"/>
    </source>
</evidence>
<dbReference type="Proteomes" id="UP000177276">
    <property type="component" value="Unassembled WGS sequence"/>
</dbReference>
<dbReference type="AlphaFoldDB" id="A0A1G2USA7"/>
<keyword evidence="3 5" id="KW-0540">Nuclease</keyword>
<dbReference type="InterPro" id="IPR037027">
    <property type="entry name" value="YqgF/RNaseH-like_dom_sf"/>
</dbReference>
<comment type="subcellular location">
    <subcellularLocation>
        <location evidence="5">Cytoplasm</location>
    </subcellularLocation>
</comment>
<dbReference type="PANTHER" id="PTHR33317">
    <property type="entry name" value="POLYNUCLEOTIDYL TRANSFERASE, RIBONUCLEASE H-LIKE SUPERFAMILY PROTEIN"/>
    <property type="match status" value="1"/>
</dbReference>
<dbReference type="GO" id="GO:0016788">
    <property type="term" value="F:hydrolase activity, acting on ester bonds"/>
    <property type="evidence" value="ECO:0007669"/>
    <property type="project" value="UniProtKB-UniRule"/>
</dbReference>
<protein>
    <recommendedName>
        <fullName evidence="5">Putative pre-16S rRNA nuclease</fullName>
        <ecNumber evidence="5">3.1.-.-</ecNumber>
    </recommendedName>
</protein>
<feature type="domain" description="YqgF/RNase H-like" evidence="7">
    <location>
        <begin position="1"/>
        <end position="99"/>
    </location>
</feature>
<feature type="region of interest" description="Disordered" evidence="6">
    <location>
        <begin position="98"/>
        <end position="126"/>
    </location>
</feature>
<dbReference type="InterPro" id="IPR006641">
    <property type="entry name" value="YqgF/RNaseH-like_dom"/>
</dbReference>
<keyword evidence="4 5" id="KW-0378">Hydrolase</keyword>
<evidence type="ECO:0000313" key="8">
    <source>
        <dbReference type="EMBL" id="OHB12236.1"/>
    </source>
</evidence>
<comment type="similarity">
    <text evidence="5">Belongs to the YqgF HJR family.</text>
</comment>
<organism evidence="8 9">
    <name type="scientific">Candidatus Zambryskibacteria bacterium RIFCSPLOWO2_12_FULL_39_16</name>
    <dbReference type="NCBI Taxonomy" id="1802775"/>
    <lineage>
        <taxon>Bacteria</taxon>
        <taxon>Candidatus Zambryskiibacteriota</taxon>
    </lineage>
</organism>
<proteinExistence type="inferred from homology"/>
<dbReference type="PANTHER" id="PTHR33317:SF4">
    <property type="entry name" value="POLYNUCLEOTIDYL TRANSFERASE, RIBONUCLEASE H-LIKE SUPERFAMILY PROTEIN"/>
    <property type="match status" value="1"/>
</dbReference>
<evidence type="ECO:0000256" key="5">
    <source>
        <dbReference type="HAMAP-Rule" id="MF_00651"/>
    </source>
</evidence>
<keyword evidence="2 5" id="KW-0690">Ribosome biogenesis</keyword>
<name>A0A1G2USA7_9BACT</name>
<dbReference type="EMBL" id="MHWS01000013">
    <property type="protein sequence ID" value="OHB12236.1"/>
    <property type="molecule type" value="Genomic_DNA"/>
</dbReference>
<dbReference type="Gene3D" id="3.30.420.140">
    <property type="entry name" value="YqgF/RNase H-like domain"/>
    <property type="match status" value="1"/>
</dbReference>
<dbReference type="GO" id="GO:0005737">
    <property type="term" value="C:cytoplasm"/>
    <property type="evidence" value="ECO:0007669"/>
    <property type="project" value="UniProtKB-SubCell"/>
</dbReference>
<dbReference type="Pfam" id="PF03652">
    <property type="entry name" value="RuvX"/>
    <property type="match status" value="1"/>
</dbReference>
<dbReference type="InterPro" id="IPR005227">
    <property type="entry name" value="YqgF"/>
</dbReference>
<dbReference type="SMART" id="SM00732">
    <property type="entry name" value="YqgFc"/>
    <property type="match status" value="1"/>
</dbReference>
<gene>
    <name evidence="8" type="ORF">A3G46_01270</name>
</gene>
<dbReference type="CDD" id="cd16964">
    <property type="entry name" value="YqgF"/>
    <property type="match status" value="1"/>
</dbReference>
<accession>A0A1G2USA7</accession>
<dbReference type="EC" id="3.1.-.-" evidence="5"/>
<dbReference type="HAMAP" id="MF_00651">
    <property type="entry name" value="Nuclease_YqgF"/>
    <property type="match status" value="1"/>
</dbReference>
<comment type="caution">
    <text evidence="8">The sequence shown here is derived from an EMBL/GenBank/DDBJ whole genome shotgun (WGS) entry which is preliminary data.</text>
</comment>
<comment type="function">
    <text evidence="5">Could be a nuclease involved in processing of the 5'-end of pre-16S rRNA.</text>
</comment>